<dbReference type="Gene3D" id="2.40.50.90">
    <property type="match status" value="1"/>
</dbReference>
<proteinExistence type="predicted"/>
<dbReference type="Gene3D" id="3.30.1370.10">
    <property type="entry name" value="K Homology domain, type 1"/>
    <property type="match status" value="1"/>
</dbReference>
<reference evidence="4" key="2">
    <citation type="submission" date="2025-08" db="UniProtKB">
        <authorList>
            <consortium name="Ensembl"/>
        </authorList>
    </citation>
    <scope>IDENTIFICATION</scope>
</reference>
<dbReference type="PANTHER" id="PTHR22948">
    <property type="entry name" value="TUDOR DOMAIN CONTAINING PROTEIN"/>
    <property type="match status" value="1"/>
</dbReference>
<dbReference type="CDD" id="cd20412">
    <property type="entry name" value="Tudor_TDRD2"/>
    <property type="match status" value="1"/>
</dbReference>
<sequence>MDAVKEGRSGLGPARALAVAAGLSLGATVGYMLYRHVSGTSTEPDPDPTVSTVTLPLEAYRSLSRQQGQFVDLVAHKSGAQVKVVSSCEDAGDQADLSVQLQGTTEQVLLARCVLENLVADCEPVSEVLEVPQTCLGRIIGRGGESLKTITRTTGTKVWCSRKRSGGPGAMERVTISGSRREVQQAKELILEKVSEHQTVRTMISKSSAQRHRRGQTVSTPPEAPPLCLNNNGPVCKEKNGALYPPGTNGGPGGVLKETGELSLCCSDSRGEEEEEEEEEEESPSTESLLETSKFEIPSPDLSFQPDEHLEVYVSAAENPSHFWIQILGVRSLQLDKLTEEMTRFYGSASPTDQAVESLLVGDIVAAPYQDHGTWNRARVLGVLDSGLVDLYYVDFGDNGELPRDGLRRMRSDFLSLPFQAIECSLADVRPKGDTWTEDALDLFDQLTHCAQWRPLQAKLCSYSHSEASSWPSVRLYDDSQGKMLDIGEELILRDHAVRFQETLDGKTEGENLGCLQRMLEDVIGASSELSLSCISLSEAASISGSVDDVIEDELL</sequence>
<dbReference type="Ensembl" id="ENSSFAT00005022215.1">
    <property type="protein sequence ID" value="ENSSFAP00005021307.1"/>
    <property type="gene ID" value="ENSSFAG00005011134.1"/>
</dbReference>
<dbReference type="GO" id="GO:0005739">
    <property type="term" value="C:mitochondrion"/>
    <property type="evidence" value="ECO:0007669"/>
    <property type="project" value="UniProtKB-ARBA"/>
</dbReference>
<dbReference type="GO" id="GO:0043186">
    <property type="term" value="C:P granule"/>
    <property type="evidence" value="ECO:0007669"/>
    <property type="project" value="TreeGrafter"/>
</dbReference>
<dbReference type="InterPro" id="IPR002999">
    <property type="entry name" value="Tudor"/>
</dbReference>
<dbReference type="SMART" id="SM00333">
    <property type="entry name" value="TUDOR"/>
    <property type="match status" value="1"/>
</dbReference>
<evidence type="ECO:0000313" key="5">
    <source>
        <dbReference type="Proteomes" id="UP000472267"/>
    </source>
</evidence>
<feature type="domain" description="Tudor" evidence="3">
    <location>
        <begin position="358"/>
        <end position="417"/>
    </location>
</feature>
<dbReference type="Pfam" id="PF00567">
    <property type="entry name" value="TUDOR"/>
    <property type="match status" value="1"/>
</dbReference>
<evidence type="ECO:0000256" key="1">
    <source>
        <dbReference type="PROSITE-ProRule" id="PRU00117"/>
    </source>
</evidence>
<feature type="compositionally biased region" description="Acidic residues" evidence="2">
    <location>
        <begin position="271"/>
        <end position="284"/>
    </location>
</feature>
<dbReference type="InterPro" id="IPR050621">
    <property type="entry name" value="Tudor_domain_containing"/>
</dbReference>
<dbReference type="InterPro" id="IPR004087">
    <property type="entry name" value="KH_dom"/>
</dbReference>
<reference evidence="4" key="3">
    <citation type="submission" date="2025-09" db="UniProtKB">
        <authorList>
            <consortium name="Ensembl"/>
        </authorList>
    </citation>
    <scope>IDENTIFICATION</scope>
</reference>
<dbReference type="InterPro" id="IPR047380">
    <property type="entry name" value="TDRD2-like_tudor"/>
</dbReference>
<dbReference type="SUPFAM" id="SSF54791">
    <property type="entry name" value="Eukaryotic type KH-domain (KH-domain type I)"/>
    <property type="match status" value="2"/>
</dbReference>
<name>A0A672GSS8_SALFA</name>
<evidence type="ECO:0000313" key="4">
    <source>
        <dbReference type="Ensembl" id="ENSSFAP00005021307.1"/>
    </source>
</evidence>
<evidence type="ECO:0000256" key="2">
    <source>
        <dbReference type="SAM" id="MobiDB-lite"/>
    </source>
</evidence>
<keyword evidence="5" id="KW-1185">Reference proteome</keyword>
<accession>A0A672GSS8</accession>
<organism evidence="4 5">
    <name type="scientific">Salarias fasciatus</name>
    <name type="common">Jewelled blenny</name>
    <name type="synonym">Blennius fasciatus</name>
    <dbReference type="NCBI Taxonomy" id="181472"/>
    <lineage>
        <taxon>Eukaryota</taxon>
        <taxon>Metazoa</taxon>
        <taxon>Chordata</taxon>
        <taxon>Craniata</taxon>
        <taxon>Vertebrata</taxon>
        <taxon>Euteleostomi</taxon>
        <taxon>Actinopterygii</taxon>
        <taxon>Neopterygii</taxon>
        <taxon>Teleostei</taxon>
        <taxon>Neoteleostei</taxon>
        <taxon>Acanthomorphata</taxon>
        <taxon>Ovalentaria</taxon>
        <taxon>Blenniimorphae</taxon>
        <taxon>Blenniiformes</taxon>
        <taxon>Blennioidei</taxon>
        <taxon>Blenniidae</taxon>
        <taxon>Salariinae</taxon>
        <taxon>Salarias</taxon>
    </lineage>
</organism>
<protein>
    <submittedName>
        <fullName evidence="4">Tudor and KH domain-containing protein-like</fullName>
    </submittedName>
</protein>
<dbReference type="Pfam" id="PF00013">
    <property type="entry name" value="KH_1"/>
    <property type="match status" value="1"/>
</dbReference>
<dbReference type="GeneID" id="115393200"/>
<dbReference type="PROSITE" id="PS50304">
    <property type="entry name" value="TUDOR"/>
    <property type="match status" value="1"/>
</dbReference>
<dbReference type="GO" id="GO:0030719">
    <property type="term" value="P:P granule organization"/>
    <property type="evidence" value="ECO:0007669"/>
    <property type="project" value="TreeGrafter"/>
</dbReference>
<dbReference type="Gene3D" id="2.30.30.140">
    <property type="match status" value="1"/>
</dbReference>
<dbReference type="RefSeq" id="XP_029953922.1">
    <property type="nucleotide sequence ID" value="XM_030098062.1"/>
</dbReference>
<dbReference type="InParanoid" id="A0A672GSS8"/>
<dbReference type="GO" id="GO:0007283">
    <property type="term" value="P:spermatogenesis"/>
    <property type="evidence" value="ECO:0007669"/>
    <property type="project" value="TreeGrafter"/>
</dbReference>
<feature type="region of interest" description="Disordered" evidence="2">
    <location>
        <begin position="200"/>
        <end position="226"/>
    </location>
</feature>
<dbReference type="GO" id="GO:0003723">
    <property type="term" value="F:RNA binding"/>
    <property type="evidence" value="ECO:0007669"/>
    <property type="project" value="UniProtKB-UniRule"/>
</dbReference>
<dbReference type="SUPFAM" id="SSF63748">
    <property type="entry name" value="Tudor/PWWP/MBT"/>
    <property type="match status" value="1"/>
</dbReference>
<reference evidence="4" key="1">
    <citation type="submission" date="2019-06" db="EMBL/GenBank/DDBJ databases">
        <authorList>
            <consortium name="Wellcome Sanger Institute Data Sharing"/>
        </authorList>
    </citation>
    <scope>NUCLEOTIDE SEQUENCE [LARGE SCALE GENOMIC DNA]</scope>
</reference>
<feature type="region of interest" description="Disordered" evidence="2">
    <location>
        <begin position="265"/>
        <end position="292"/>
    </location>
</feature>
<dbReference type="PANTHER" id="PTHR22948:SF18">
    <property type="entry name" value="TUDOR AND KH DOMAIN-CONTAINING PROTEIN"/>
    <property type="match status" value="1"/>
</dbReference>
<dbReference type="InterPro" id="IPR035437">
    <property type="entry name" value="SNase_OB-fold_sf"/>
</dbReference>
<keyword evidence="1" id="KW-0694">RNA-binding</keyword>
<gene>
    <name evidence="4" type="primary">LOC115393200</name>
</gene>
<dbReference type="SMART" id="SM00322">
    <property type="entry name" value="KH"/>
    <property type="match status" value="2"/>
</dbReference>
<dbReference type="GO" id="GO:0034587">
    <property type="term" value="P:piRNA processing"/>
    <property type="evidence" value="ECO:0007669"/>
    <property type="project" value="TreeGrafter"/>
</dbReference>
<dbReference type="AlphaFoldDB" id="A0A672GSS8"/>
<dbReference type="OMA" id="NMVQEMT"/>
<dbReference type="PROSITE" id="PS50084">
    <property type="entry name" value="KH_TYPE_1"/>
    <property type="match status" value="1"/>
</dbReference>
<dbReference type="InterPro" id="IPR004088">
    <property type="entry name" value="KH_dom_type_1"/>
</dbReference>
<dbReference type="InterPro" id="IPR036612">
    <property type="entry name" value="KH_dom_type_1_sf"/>
</dbReference>
<dbReference type="Proteomes" id="UP000472267">
    <property type="component" value="Chromosome 8"/>
</dbReference>
<evidence type="ECO:0000259" key="3">
    <source>
        <dbReference type="PROSITE" id="PS50304"/>
    </source>
</evidence>